<dbReference type="PhylomeDB" id="A0A068U686"/>
<dbReference type="InterPro" id="IPR053234">
    <property type="entry name" value="RPM1_Interactor"/>
</dbReference>
<accession>A0A068U686</accession>
<dbReference type="PANTHER" id="PTHR33443">
    <property type="entry name" value="ZGC:112980"/>
    <property type="match status" value="1"/>
</dbReference>
<dbReference type="OrthoDB" id="266020at2759"/>
<keyword evidence="3" id="KW-1185">Reference proteome</keyword>
<dbReference type="AlphaFoldDB" id="A0A068U686"/>
<feature type="compositionally biased region" description="Polar residues" evidence="1">
    <location>
        <begin position="214"/>
        <end position="256"/>
    </location>
</feature>
<evidence type="ECO:0000313" key="3">
    <source>
        <dbReference type="Proteomes" id="UP000295252"/>
    </source>
</evidence>
<dbReference type="EMBL" id="HG739095">
    <property type="protein sequence ID" value="CDP03807.1"/>
    <property type="molecule type" value="Genomic_DNA"/>
</dbReference>
<evidence type="ECO:0000256" key="1">
    <source>
        <dbReference type="SAM" id="MobiDB-lite"/>
    </source>
</evidence>
<evidence type="ECO:0008006" key="4">
    <source>
        <dbReference type="Google" id="ProtNLM"/>
    </source>
</evidence>
<sequence>MAAQETVVLDISSDEDVGWGDNMSAAGGGGCRDDSDWISELLDEADKKTDDSDEVVVVGEVIAKPKFRPKPSVKCVDKVDDDDCVVLEADPDAPVAIENDKREDDPDELLVVSEKGQVACRDYPHARHLCVKFPFNSTPHDRHCEQCHCYVCDSLAPCLHWSTGISSIDHCHATDKEEFWKSQRKSSKKNDEAPPVAPDTSFSTGLAPPLPSDHSLQNQLFTQAAHQPSSMPSINGTQNNINHGRSQQSGNYTSVSPQLRSTYSHLIPGDRRHSAGNTGTRYIHVPLKRTRTCGDVLPANRYCNNSSRASHGYQSTRSHPSTTRWLDPVTPVISNFEDSSKAIVGGMATRMSSLPAVIHMANGTANHPPSHPQMLRQTHGSSINTSTVGPQRQLSSQIYGDFSITNPMPTQPGVAAQPNWDCPFDNSFPFQPLTTTNPNDTRISQDPVPSESLVTSWANMSNCFEGAFPTQPNADSGFDNPLLHLPQECGQVASLSSHGEDTFKQGNQTRSTLDPSCAEFGYGWDSTPSHGQQPLADEYNRLENAVQRDEPAVNADVGSQLYGSANSAPLDFHLDSWLFENQSALGALEVPVPPELNVFSPEAATIDAAYPLSTNFFCSSVLLKLFRLL</sequence>
<feature type="region of interest" description="Disordered" evidence="1">
    <location>
        <begin position="182"/>
        <end position="256"/>
    </location>
</feature>
<dbReference type="STRING" id="49390.A0A068U686"/>
<protein>
    <recommendedName>
        <fullName evidence="4">RPM1 interacting protein 13</fullName>
    </recommendedName>
</protein>
<proteinExistence type="predicted"/>
<dbReference type="Proteomes" id="UP000295252">
    <property type="component" value="Chromosome I"/>
</dbReference>
<organism evidence="2 3">
    <name type="scientific">Coffea canephora</name>
    <name type="common">Robusta coffee</name>
    <dbReference type="NCBI Taxonomy" id="49390"/>
    <lineage>
        <taxon>Eukaryota</taxon>
        <taxon>Viridiplantae</taxon>
        <taxon>Streptophyta</taxon>
        <taxon>Embryophyta</taxon>
        <taxon>Tracheophyta</taxon>
        <taxon>Spermatophyta</taxon>
        <taxon>Magnoliopsida</taxon>
        <taxon>eudicotyledons</taxon>
        <taxon>Gunneridae</taxon>
        <taxon>Pentapetalae</taxon>
        <taxon>asterids</taxon>
        <taxon>lamiids</taxon>
        <taxon>Gentianales</taxon>
        <taxon>Rubiaceae</taxon>
        <taxon>Ixoroideae</taxon>
        <taxon>Gardenieae complex</taxon>
        <taxon>Bertiereae - Coffeeae clade</taxon>
        <taxon>Coffeeae</taxon>
        <taxon>Coffea</taxon>
    </lineage>
</organism>
<dbReference type="OMA" id="VIHMANG"/>
<dbReference type="InParanoid" id="A0A068U686"/>
<name>A0A068U686_COFCA</name>
<dbReference type="PANTHER" id="PTHR33443:SF35">
    <property type="entry name" value="VQ DOMAIN-CONTAINING PROTEIN"/>
    <property type="match status" value="1"/>
</dbReference>
<reference evidence="3" key="1">
    <citation type="journal article" date="2014" name="Science">
        <title>The coffee genome provides insight into the convergent evolution of caffeine biosynthesis.</title>
        <authorList>
            <person name="Denoeud F."/>
            <person name="Carretero-Paulet L."/>
            <person name="Dereeper A."/>
            <person name="Droc G."/>
            <person name="Guyot R."/>
            <person name="Pietrella M."/>
            <person name="Zheng C."/>
            <person name="Alberti A."/>
            <person name="Anthony F."/>
            <person name="Aprea G."/>
            <person name="Aury J.M."/>
            <person name="Bento P."/>
            <person name="Bernard M."/>
            <person name="Bocs S."/>
            <person name="Campa C."/>
            <person name="Cenci A."/>
            <person name="Combes M.C."/>
            <person name="Crouzillat D."/>
            <person name="Da Silva C."/>
            <person name="Daddiego L."/>
            <person name="De Bellis F."/>
            <person name="Dussert S."/>
            <person name="Garsmeur O."/>
            <person name="Gayraud T."/>
            <person name="Guignon V."/>
            <person name="Jahn K."/>
            <person name="Jamilloux V."/>
            <person name="Joet T."/>
            <person name="Labadie K."/>
            <person name="Lan T."/>
            <person name="Leclercq J."/>
            <person name="Lepelley M."/>
            <person name="Leroy T."/>
            <person name="Li L.T."/>
            <person name="Librado P."/>
            <person name="Lopez L."/>
            <person name="Munoz A."/>
            <person name="Noel B."/>
            <person name="Pallavicini A."/>
            <person name="Perrotta G."/>
            <person name="Poncet V."/>
            <person name="Pot D."/>
            <person name="Priyono X."/>
            <person name="Rigoreau M."/>
            <person name="Rouard M."/>
            <person name="Rozas J."/>
            <person name="Tranchant-Dubreuil C."/>
            <person name="VanBuren R."/>
            <person name="Zhang Q."/>
            <person name="Andrade A.C."/>
            <person name="Argout X."/>
            <person name="Bertrand B."/>
            <person name="de Kochko A."/>
            <person name="Graziosi G."/>
            <person name="Henry R.J."/>
            <person name="Jayarama X."/>
            <person name="Ming R."/>
            <person name="Nagai C."/>
            <person name="Rounsley S."/>
            <person name="Sankoff D."/>
            <person name="Giuliano G."/>
            <person name="Albert V.A."/>
            <person name="Wincker P."/>
            <person name="Lashermes P."/>
        </authorList>
    </citation>
    <scope>NUCLEOTIDE SEQUENCE [LARGE SCALE GENOMIC DNA]</scope>
    <source>
        <strain evidence="3">cv. DH200-94</strain>
    </source>
</reference>
<evidence type="ECO:0000313" key="2">
    <source>
        <dbReference type="EMBL" id="CDP03807.1"/>
    </source>
</evidence>
<gene>
    <name evidence="2" type="ORF">GSCOC_T00016293001</name>
</gene>
<dbReference type="Gramene" id="CDP03807">
    <property type="protein sequence ID" value="CDP03807"/>
    <property type="gene ID" value="GSCOC_T00016293001"/>
</dbReference>